<dbReference type="InterPro" id="IPR036343">
    <property type="entry name" value="GluRdtase_N_sf"/>
</dbReference>
<dbReference type="GO" id="GO:0050661">
    <property type="term" value="F:NADP binding"/>
    <property type="evidence" value="ECO:0007669"/>
    <property type="project" value="InterPro"/>
</dbReference>
<dbReference type="InterPro" id="IPR015895">
    <property type="entry name" value="4pyrrol_synth_GluRdtase_N"/>
</dbReference>
<dbReference type="Gene3D" id="3.40.50.720">
    <property type="entry name" value="NAD(P)-binding Rossmann-like Domain"/>
    <property type="match status" value="1"/>
</dbReference>
<comment type="pathway">
    <text evidence="1">Porphyrin-containing compound metabolism; protoporphyrin-IX biosynthesis; 5-aminolevulinate from L-glutamyl-tRNA(Glu): step 1/2.</text>
</comment>
<feature type="domain" description="Glutamyl-tRNA reductase N-terminal" evidence="9">
    <location>
        <begin position="1"/>
        <end position="41"/>
    </location>
</feature>
<reference evidence="10" key="1">
    <citation type="submission" date="2018-05" db="EMBL/GenBank/DDBJ databases">
        <authorList>
            <person name="Lanie J.A."/>
            <person name="Ng W.-L."/>
            <person name="Kazmierczak K.M."/>
            <person name="Andrzejewski T.M."/>
            <person name="Davidsen T.M."/>
            <person name="Wayne K.J."/>
            <person name="Tettelin H."/>
            <person name="Glass J.I."/>
            <person name="Rusch D."/>
            <person name="Podicherti R."/>
            <person name="Tsui H.-C.T."/>
            <person name="Winkler M.E."/>
        </authorList>
    </citation>
    <scope>NUCLEOTIDE SEQUENCE</scope>
</reference>
<dbReference type="InterPro" id="IPR036291">
    <property type="entry name" value="NAD(P)-bd_dom_sf"/>
</dbReference>
<keyword evidence="5" id="KW-0560">Oxidoreductase</keyword>
<dbReference type="PANTHER" id="PTHR43013:SF1">
    <property type="entry name" value="GLUTAMYL-TRNA REDUCTASE"/>
    <property type="match status" value="1"/>
</dbReference>
<dbReference type="Gene3D" id="3.30.460.30">
    <property type="entry name" value="Glutamyl-tRNA reductase, N-terminal domain"/>
    <property type="match status" value="1"/>
</dbReference>
<evidence type="ECO:0000256" key="2">
    <source>
        <dbReference type="ARBA" id="ARBA00005916"/>
    </source>
</evidence>
<dbReference type="SUPFAM" id="SSF69742">
    <property type="entry name" value="Glutamyl tRNA-reductase catalytic, N-terminal domain"/>
    <property type="match status" value="1"/>
</dbReference>
<dbReference type="NCBIfam" id="TIGR01035">
    <property type="entry name" value="hemA"/>
    <property type="match status" value="1"/>
</dbReference>
<comment type="catalytic activity">
    <reaction evidence="7">
        <text>(S)-4-amino-5-oxopentanoate + tRNA(Glu) + NADP(+) = L-glutamyl-tRNA(Glu) + NADPH + H(+)</text>
        <dbReference type="Rhea" id="RHEA:12344"/>
        <dbReference type="Rhea" id="RHEA-COMP:9663"/>
        <dbReference type="Rhea" id="RHEA-COMP:9680"/>
        <dbReference type="ChEBI" id="CHEBI:15378"/>
        <dbReference type="ChEBI" id="CHEBI:57501"/>
        <dbReference type="ChEBI" id="CHEBI:57783"/>
        <dbReference type="ChEBI" id="CHEBI:58349"/>
        <dbReference type="ChEBI" id="CHEBI:78442"/>
        <dbReference type="ChEBI" id="CHEBI:78520"/>
        <dbReference type="EC" id="1.2.1.70"/>
    </reaction>
</comment>
<dbReference type="GO" id="GO:0019353">
    <property type="term" value="P:protoporphyrinogen IX biosynthetic process from glutamate"/>
    <property type="evidence" value="ECO:0007669"/>
    <property type="project" value="TreeGrafter"/>
</dbReference>
<sequence length="239" mass="26382">EILGQLKQAYRLAHAEKATAAQLNKTFQKAFNVAKLVRSETQIQRGSISVSSVAVELAESIFDSLKSQQVLVIGAGDTSEKAARALRSRGAQSILVSNRSHDKATALAAELGGRAIGFDTWVEEFQHVDIIISSTTAPHYMLTRDKLESLLRQRGHRPLLLVDIAVPRDIDPDCNQLENVYVYNIDDLQSIAGQYIEQRKAELDLCKRLIAGKRNELLDSLKAHPGQTNLGLREKQVGS</sequence>
<dbReference type="EMBL" id="UINC01069554">
    <property type="protein sequence ID" value="SVC03018.1"/>
    <property type="molecule type" value="Genomic_DNA"/>
</dbReference>
<dbReference type="Pfam" id="PF01488">
    <property type="entry name" value="Shikimate_DH"/>
    <property type="match status" value="1"/>
</dbReference>
<dbReference type="SUPFAM" id="SSF51735">
    <property type="entry name" value="NAD(P)-binding Rossmann-fold domains"/>
    <property type="match status" value="1"/>
</dbReference>
<evidence type="ECO:0000313" key="10">
    <source>
        <dbReference type="EMBL" id="SVC03018.1"/>
    </source>
</evidence>
<accession>A0A382ITU6</accession>
<comment type="similarity">
    <text evidence="2">Belongs to the glutamyl-tRNA reductase family.</text>
</comment>
<proteinExistence type="inferred from homology"/>
<dbReference type="InterPro" id="IPR006151">
    <property type="entry name" value="Shikm_DH/Glu-tRNA_Rdtase"/>
</dbReference>
<dbReference type="FunFam" id="3.40.50.720:FF:000031">
    <property type="entry name" value="Glutamyl-tRNA reductase"/>
    <property type="match status" value="1"/>
</dbReference>
<dbReference type="Pfam" id="PF05201">
    <property type="entry name" value="GlutR_N"/>
    <property type="match status" value="1"/>
</dbReference>
<evidence type="ECO:0000256" key="4">
    <source>
        <dbReference type="ARBA" id="ARBA00022857"/>
    </source>
</evidence>
<dbReference type="EC" id="1.2.1.70" evidence="3"/>
<evidence type="ECO:0000259" key="8">
    <source>
        <dbReference type="Pfam" id="PF01488"/>
    </source>
</evidence>
<evidence type="ECO:0000256" key="3">
    <source>
        <dbReference type="ARBA" id="ARBA00012970"/>
    </source>
</evidence>
<keyword evidence="4" id="KW-0521">NADP</keyword>
<protein>
    <recommendedName>
        <fullName evidence="3">glutamyl-tRNA reductase</fullName>
        <ecNumber evidence="3">1.2.1.70</ecNumber>
    </recommendedName>
</protein>
<feature type="domain" description="Quinate/shikimate 5-dehydrogenase/glutamyl-tRNA reductase" evidence="8">
    <location>
        <begin position="56"/>
        <end position="191"/>
    </location>
</feature>
<feature type="non-terminal residue" evidence="10">
    <location>
        <position position="1"/>
    </location>
</feature>
<dbReference type="GO" id="GO:0008883">
    <property type="term" value="F:glutamyl-tRNA reductase activity"/>
    <property type="evidence" value="ECO:0007669"/>
    <property type="project" value="UniProtKB-EC"/>
</dbReference>
<dbReference type="AlphaFoldDB" id="A0A382ITU6"/>
<evidence type="ECO:0000256" key="6">
    <source>
        <dbReference type="ARBA" id="ARBA00023244"/>
    </source>
</evidence>
<evidence type="ECO:0000259" key="9">
    <source>
        <dbReference type="Pfam" id="PF05201"/>
    </source>
</evidence>
<keyword evidence="6" id="KW-0627">Porphyrin biosynthesis</keyword>
<evidence type="ECO:0000256" key="1">
    <source>
        <dbReference type="ARBA" id="ARBA00005059"/>
    </source>
</evidence>
<gene>
    <name evidence="10" type="ORF">METZ01_LOCUS255872</name>
</gene>
<evidence type="ECO:0000256" key="7">
    <source>
        <dbReference type="ARBA" id="ARBA00047464"/>
    </source>
</evidence>
<organism evidence="10">
    <name type="scientific">marine metagenome</name>
    <dbReference type="NCBI Taxonomy" id="408172"/>
    <lineage>
        <taxon>unclassified sequences</taxon>
        <taxon>metagenomes</taxon>
        <taxon>ecological metagenomes</taxon>
    </lineage>
</organism>
<evidence type="ECO:0000256" key="5">
    <source>
        <dbReference type="ARBA" id="ARBA00023002"/>
    </source>
</evidence>
<dbReference type="PANTHER" id="PTHR43013">
    <property type="entry name" value="GLUTAMYL-TRNA REDUCTASE"/>
    <property type="match status" value="1"/>
</dbReference>
<name>A0A382ITU6_9ZZZZ</name>
<dbReference type="InterPro" id="IPR000343">
    <property type="entry name" value="4pyrrol_synth_GluRdtase"/>
</dbReference>